<dbReference type="InterPro" id="IPR050879">
    <property type="entry name" value="Acyltransferase_3"/>
</dbReference>
<protein>
    <submittedName>
        <fullName evidence="4">Peptidoglycan/LPS O-acetylase OafA/YrhL</fullName>
    </submittedName>
</protein>
<comment type="caution">
    <text evidence="4">The sequence shown here is derived from an EMBL/GenBank/DDBJ whole genome shotgun (WGS) entry which is preliminary data.</text>
</comment>
<feature type="compositionally biased region" description="Polar residues" evidence="1">
    <location>
        <begin position="379"/>
        <end position="389"/>
    </location>
</feature>
<feature type="region of interest" description="Disordered" evidence="1">
    <location>
        <begin position="375"/>
        <end position="418"/>
    </location>
</feature>
<dbReference type="EMBL" id="QGGR01000005">
    <property type="protein sequence ID" value="PWK48987.1"/>
    <property type="molecule type" value="Genomic_DNA"/>
</dbReference>
<keyword evidence="2" id="KW-0812">Transmembrane</keyword>
<dbReference type="RefSeq" id="WP_109592928.1">
    <property type="nucleotide sequence ID" value="NZ_BONA01000036.1"/>
</dbReference>
<feature type="transmembrane region" description="Helical" evidence="2">
    <location>
        <begin position="342"/>
        <end position="364"/>
    </location>
</feature>
<proteinExistence type="predicted"/>
<gene>
    <name evidence="4" type="ORF">BC793_105338</name>
</gene>
<dbReference type="PANTHER" id="PTHR23028:SF53">
    <property type="entry name" value="ACYL_TRANSF_3 DOMAIN-CONTAINING PROTEIN"/>
    <property type="match status" value="1"/>
</dbReference>
<evidence type="ECO:0000313" key="4">
    <source>
        <dbReference type="EMBL" id="PWK48987.1"/>
    </source>
</evidence>
<dbReference type="PANTHER" id="PTHR23028">
    <property type="entry name" value="ACETYLTRANSFERASE"/>
    <property type="match status" value="1"/>
</dbReference>
<feature type="transmembrane region" description="Helical" evidence="2">
    <location>
        <begin position="55"/>
        <end position="75"/>
    </location>
</feature>
<feature type="transmembrane region" description="Helical" evidence="2">
    <location>
        <begin position="231"/>
        <end position="255"/>
    </location>
</feature>
<feature type="domain" description="Acyltransferase 3" evidence="3">
    <location>
        <begin position="22"/>
        <end position="359"/>
    </location>
</feature>
<dbReference type="GO" id="GO:0016020">
    <property type="term" value="C:membrane"/>
    <property type="evidence" value="ECO:0007669"/>
    <property type="project" value="TreeGrafter"/>
</dbReference>
<dbReference type="OrthoDB" id="5242306at2"/>
<evidence type="ECO:0000259" key="3">
    <source>
        <dbReference type="Pfam" id="PF01757"/>
    </source>
</evidence>
<feature type="transmembrane region" description="Helical" evidence="2">
    <location>
        <begin position="21"/>
        <end position="43"/>
    </location>
</feature>
<feature type="transmembrane region" description="Helical" evidence="2">
    <location>
        <begin position="174"/>
        <end position="193"/>
    </location>
</feature>
<dbReference type="GO" id="GO:0016747">
    <property type="term" value="F:acyltransferase activity, transferring groups other than amino-acyl groups"/>
    <property type="evidence" value="ECO:0007669"/>
    <property type="project" value="InterPro"/>
</dbReference>
<sequence>MLSRIWSRRTVDSAFSTPDNSFGFLRLLFAFAVLVSHSLPLGYGRDDPGAGISNGQVGLGEIGILGFFTISGFLITRSGGRLPLARFLWHRGLRILPGLWVCLLVTALVFAPVVALIERGSLTGLFTQPGGPLGYVLNNAFVAIRQYGISGLLLDTPYGTRTGTSVFNGSLWSLLYEVLCYVMVAGLALAGVLRRARWVVVLMAAAGLALVVRDFLRAPQIPGPQGEHGPFLGIGGLDSYSLIYLTYIFVLGALFELYRRRIVLNDGGAIIATLLLAGTLQFGGFAVLGYPAFAYLVLWLAVRLPRPFRRIGRHQDYSYGFYIYAFPVQQLLALVGVPDLGLVAYVLLATVGTFALAVPSWHLIERPAMGWKNWAPGRQRTTAGDQASGMNRAAEPLPSAGTVQTSLADGPLPERGIP</sequence>
<feature type="transmembrane region" description="Helical" evidence="2">
    <location>
        <begin position="288"/>
        <end position="305"/>
    </location>
</feature>
<keyword evidence="2" id="KW-1133">Transmembrane helix</keyword>
<feature type="transmembrane region" description="Helical" evidence="2">
    <location>
        <begin position="262"/>
        <end position="282"/>
    </location>
</feature>
<keyword evidence="5" id="KW-1185">Reference proteome</keyword>
<reference evidence="4 5" key="1">
    <citation type="submission" date="2018-05" db="EMBL/GenBank/DDBJ databases">
        <title>Genomic Encyclopedia of Archaeal and Bacterial Type Strains, Phase II (KMG-II): from individual species to whole genera.</title>
        <authorList>
            <person name="Goeker M."/>
        </authorList>
    </citation>
    <scope>NUCLEOTIDE SEQUENCE [LARGE SCALE GENOMIC DNA]</scope>
    <source>
        <strain evidence="4 5">DSM 45184</strain>
    </source>
</reference>
<feature type="transmembrane region" description="Helical" evidence="2">
    <location>
        <begin position="317"/>
        <end position="336"/>
    </location>
</feature>
<dbReference type="InterPro" id="IPR002656">
    <property type="entry name" value="Acyl_transf_3_dom"/>
</dbReference>
<dbReference type="GO" id="GO:0009103">
    <property type="term" value="P:lipopolysaccharide biosynthetic process"/>
    <property type="evidence" value="ECO:0007669"/>
    <property type="project" value="TreeGrafter"/>
</dbReference>
<keyword evidence="2" id="KW-0472">Membrane</keyword>
<organism evidence="4 5">
    <name type="scientific">Actinoplanes xinjiangensis</name>
    <dbReference type="NCBI Taxonomy" id="512350"/>
    <lineage>
        <taxon>Bacteria</taxon>
        <taxon>Bacillati</taxon>
        <taxon>Actinomycetota</taxon>
        <taxon>Actinomycetes</taxon>
        <taxon>Micromonosporales</taxon>
        <taxon>Micromonosporaceae</taxon>
        <taxon>Actinoplanes</taxon>
    </lineage>
</organism>
<evidence type="ECO:0000256" key="1">
    <source>
        <dbReference type="SAM" id="MobiDB-lite"/>
    </source>
</evidence>
<feature type="transmembrane region" description="Helical" evidence="2">
    <location>
        <begin position="95"/>
        <end position="117"/>
    </location>
</feature>
<dbReference type="Proteomes" id="UP000245697">
    <property type="component" value="Unassembled WGS sequence"/>
</dbReference>
<dbReference type="AlphaFoldDB" id="A0A316G3L7"/>
<evidence type="ECO:0000313" key="5">
    <source>
        <dbReference type="Proteomes" id="UP000245697"/>
    </source>
</evidence>
<evidence type="ECO:0000256" key="2">
    <source>
        <dbReference type="SAM" id="Phobius"/>
    </source>
</evidence>
<accession>A0A316G3L7</accession>
<name>A0A316G3L7_9ACTN</name>
<feature type="transmembrane region" description="Helical" evidence="2">
    <location>
        <begin position="198"/>
        <end position="216"/>
    </location>
</feature>
<dbReference type="Pfam" id="PF01757">
    <property type="entry name" value="Acyl_transf_3"/>
    <property type="match status" value="1"/>
</dbReference>